<evidence type="ECO:0000313" key="1">
    <source>
        <dbReference type="EMBL" id="EGG06928.1"/>
    </source>
</evidence>
<proteinExistence type="predicted"/>
<dbReference type="Proteomes" id="UP000001072">
    <property type="component" value="Unassembled WGS sequence"/>
</dbReference>
<accession>F4RL51</accession>
<dbReference type="RefSeq" id="XP_007409888.1">
    <property type="nucleotide sequence ID" value="XM_007409826.1"/>
</dbReference>
<reference evidence="2" key="1">
    <citation type="journal article" date="2011" name="Proc. Natl. Acad. Sci. U.S.A.">
        <title>Obligate biotrophy features unraveled by the genomic analysis of rust fungi.</title>
        <authorList>
            <person name="Duplessis S."/>
            <person name="Cuomo C.A."/>
            <person name="Lin Y.-C."/>
            <person name="Aerts A."/>
            <person name="Tisserant E."/>
            <person name="Veneault-Fourrey C."/>
            <person name="Joly D.L."/>
            <person name="Hacquard S."/>
            <person name="Amselem J."/>
            <person name="Cantarel B.L."/>
            <person name="Chiu R."/>
            <person name="Coutinho P.M."/>
            <person name="Feau N."/>
            <person name="Field M."/>
            <person name="Frey P."/>
            <person name="Gelhaye E."/>
            <person name="Goldberg J."/>
            <person name="Grabherr M.G."/>
            <person name="Kodira C.D."/>
            <person name="Kohler A."/>
            <person name="Kuees U."/>
            <person name="Lindquist E.A."/>
            <person name="Lucas S.M."/>
            <person name="Mago R."/>
            <person name="Mauceli E."/>
            <person name="Morin E."/>
            <person name="Murat C."/>
            <person name="Pangilinan J.L."/>
            <person name="Park R."/>
            <person name="Pearson M."/>
            <person name="Quesneville H."/>
            <person name="Rouhier N."/>
            <person name="Sakthikumar S."/>
            <person name="Salamov A.A."/>
            <person name="Schmutz J."/>
            <person name="Selles B."/>
            <person name="Shapiro H."/>
            <person name="Tanguay P."/>
            <person name="Tuskan G.A."/>
            <person name="Henrissat B."/>
            <person name="Van de Peer Y."/>
            <person name="Rouze P."/>
            <person name="Ellis J.G."/>
            <person name="Dodds P.N."/>
            <person name="Schein J.E."/>
            <person name="Zhong S."/>
            <person name="Hamelin R.C."/>
            <person name="Grigoriev I.V."/>
            <person name="Szabo L.J."/>
            <person name="Martin F."/>
        </authorList>
    </citation>
    <scope>NUCLEOTIDE SEQUENCE [LARGE SCALE GENOMIC DNA]</scope>
    <source>
        <strain evidence="2">98AG31 / pathotype 3-4-7</strain>
    </source>
</reference>
<organism evidence="2">
    <name type="scientific">Melampsora larici-populina (strain 98AG31 / pathotype 3-4-7)</name>
    <name type="common">Poplar leaf rust fungus</name>
    <dbReference type="NCBI Taxonomy" id="747676"/>
    <lineage>
        <taxon>Eukaryota</taxon>
        <taxon>Fungi</taxon>
        <taxon>Dikarya</taxon>
        <taxon>Basidiomycota</taxon>
        <taxon>Pucciniomycotina</taxon>
        <taxon>Pucciniomycetes</taxon>
        <taxon>Pucciniales</taxon>
        <taxon>Melampsoraceae</taxon>
        <taxon>Melampsora</taxon>
    </lineage>
</organism>
<evidence type="ECO:0000313" key="2">
    <source>
        <dbReference type="Proteomes" id="UP000001072"/>
    </source>
</evidence>
<dbReference type="InParanoid" id="F4RL51"/>
<name>F4RL51_MELLP</name>
<protein>
    <submittedName>
        <fullName evidence="1">Uncharacterized protein</fullName>
    </submittedName>
</protein>
<gene>
    <name evidence="1" type="ORF">MELLADRAFT_63056</name>
</gene>
<keyword evidence="2" id="KW-1185">Reference proteome</keyword>
<dbReference type="VEuPathDB" id="FungiDB:MELLADRAFT_63056"/>
<dbReference type="AlphaFoldDB" id="F4RL51"/>
<sequence>MEKLPISTANATPLTMQWRGVVTLQNEVYLKDQRSHWHRCFQIETANPLALRHHSVFTLNIDDDKPLDDGTIVTMAGELIAPNDGTESMIVMYGEVEVLTPTAAILSGHRLNNLAVHSRGIVLQRTGDENNWSSLIVNHNVFVNSSVRWIWYTAMYVDIGDKVLPMLTDLRSGSIVDLSGTVLEYNDESNMWIIQVRITWPNMNVSDKSFMLPEPLRA</sequence>
<dbReference type="EMBL" id="GL883106">
    <property type="protein sequence ID" value="EGG06928.1"/>
    <property type="molecule type" value="Genomic_DNA"/>
</dbReference>
<dbReference type="HOGENOM" id="CLU_090060_0_0_1"/>
<dbReference type="KEGG" id="mlr:MELLADRAFT_63056"/>
<dbReference type="GeneID" id="18930017"/>